<protein>
    <submittedName>
        <fullName evidence="1">Uncharacterized protein</fullName>
    </submittedName>
</protein>
<dbReference type="Proteomes" id="UP001153331">
    <property type="component" value="Unassembled WGS sequence"/>
</dbReference>
<keyword evidence="2" id="KW-1185">Reference proteome</keyword>
<name>A0ACC2IBH3_9PLEO</name>
<organism evidence="1 2">
    <name type="scientific">Boeremia exigua</name>
    <dbReference type="NCBI Taxonomy" id="749465"/>
    <lineage>
        <taxon>Eukaryota</taxon>
        <taxon>Fungi</taxon>
        <taxon>Dikarya</taxon>
        <taxon>Ascomycota</taxon>
        <taxon>Pezizomycotina</taxon>
        <taxon>Dothideomycetes</taxon>
        <taxon>Pleosporomycetidae</taxon>
        <taxon>Pleosporales</taxon>
        <taxon>Pleosporineae</taxon>
        <taxon>Didymellaceae</taxon>
        <taxon>Boeremia</taxon>
    </lineage>
</organism>
<comment type="caution">
    <text evidence="1">The sequence shown here is derived from an EMBL/GenBank/DDBJ whole genome shotgun (WGS) entry which is preliminary data.</text>
</comment>
<proteinExistence type="predicted"/>
<evidence type="ECO:0000313" key="1">
    <source>
        <dbReference type="EMBL" id="KAJ8112505.1"/>
    </source>
</evidence>
<evidence type="ECO:0000313" key="2">
    <source>
        <dbReference type="Proteomes" id="UP001153331"/>
    </source>
</evidence>
<gene>
    <name evidence="1" type="ORF">OPT61_g5133</name>
</gene>
<accession>A0ACC2IBH3</accession>
<reference evidence="1" key="1">
    <citation type="submission" date="2022-11" db="EMBL/GenBank/DDBJ databases">
        <title>Genome Sequence of Boeremia exigua.</title>
        <authorList>
            <person name="Buettner E."/>
        </authorList>
    </citation>
    <scope>NUCLEOTIDE SEQUENCE</scope>
    <source>
        <strain evidence="1">CU02</strain>
    </source>
</reference>
<dbReference type="EMBL" id="JAPHNI010000319">
    <property type="protein sequence ID" value="KAJ8112505.1"/>
    <property type="molecule type" value="Genomic_DNA"/>
</dbReference>
<sequence>MAATSVSATWDALLLEMVQKAPDRNEPLPLSNRPETIYGTTITFLVVTWIAVFFRLWVRLRVVREPGWDDLLVVLAAILNTAATITVCLSAMNGLGQHMLYIGLDKIRYYFITFYIANNIYLTETAVIKLSLLVQYLRIFKSGHMRWICIVLLVVISLWGIGFSIVGWFSCSPPSSYWSRTPTSKCYGFGFADRDSFVGIFQAHTATNMFFDLAVFAVPLVLFRTPKLKLRSMLALAGVFTFGAVVVLLSVWRLQTIVEHDAGLTPYPDFTWWAPISIIISCLEIDLAITCASIPIFWPLIQKSLSAIFVSHQIKVVETRIDHGLAYELEHRKSQGDNSVRSSSGTSMHELTNCPDDGFKEPYSVGVDPLGAEALSGQGLQTKINSGPRRNWEI</sequence>